<evidence type="ECO:0000313" key="6">
    <source>
        <dbReference type="EMBL" id="KAH0820534.1"/>
    </source>
</evidence>
<dbReference type="EMBL" id="JABDTM020011613">
    <property type="protein sequence ID" value="KAH0820534.1"/>
    <property type="molecule type" value="Genomic_DNA"/>
</dbReference>
<feature type="domain" description="Serpin" evidence="5">
    <location>
        <begin position="751"/>
        <end position="1103"/>
    </location>
</feature>
<evidence type="ECO:0000256" key="1">
    <source>
        <dbReference type="ARBA" id="ARBA00009500"/>
    </source>
</evidence>
<evidence type="ECO:0000259" key="5">
    <source>
        <dbReference type="SMART" id="SM00093"/>
    </source>
</evidence>
<name>A0A8J6HTV0_TENMO</name>
<dbReference type="PROSITE" id="PS00284">
    <property type="entry name" value="SERPIN"/>
    <property type="match status" value="1"/>
</dbReference>
<dbReference type="InterPro" id="IPR036186">
    <property type="entry name" value="Serpin_sf"/>
</dbReference>
<dbReference type="PANTHER" id="PTHR11461:SF211">
    <property type="entry name" value="GH10112P-RELATED"/>
    <property type="match status" value="1"/>
</dbReference>
<gene>
    <name evidence="6" type="ORF">GEV33_002257</name>
</gene>
<comment type="caution">
    <text evidence="6">The sequence shown here is derived from an EMBL/GenBank/DDBJ whole genome shotgun (WGS) entry which is preliminary data.</text>
</comment>
<sequence length="1135" mass="128223">MTDEEVKEEFVKANNSFLPSVYKEIVKRENGNLLVSPLSAETILALTYSGCRGETAEELRIAVHFPDDPAKIQSAVKAVLSNLKTKEGCKLCIANKMYVTKGVPLQNKFQEIVKEVYFADSENIDFTKKEEAAETMNSWVEKETENKISNLVDSKLLNELTRIVLINALYFKGDWKEKFDLANTEKMNFYKTPSETVKVDAMTNKRFKFFSICISEELNAKVLKLPIHGDASMMFVLPNERDGLAELESNIDKVFSSCEFEEKLVNVFLPKFKIEYQIDFKAVLQNLGVQAMFSEDDADLSGIAGEKGELLVDAVLQKTFIDVSEEGVEAAAATFAVIRIPKSGCIPRPVPFRADHPFIFYIKSCHLNPDALMVVLLPNEHQGLAILEEQVDKVFESRKFTQQLVNVKIFKFRINLEFNENLKNIIEDMPNVMKEFVEANNSFLPSIYREIVKEEKGNILVSPLSAETVLALTHSGCRGQTAEELRIALHLPDDPAKIQSAVKAVLSELSDLKTNEGSKLFIANKMYIRKDFSIKDEFQKIASEVYFSTSENIDFAMNERAAETINSWVEKVTENKIKNLIHSQVLDEFTRVILVNALYFKGAWIEKFHLTNTKKTKFYKSRNEVVKVDAMANRPSQNFSICISKELKAKLLQLPIHGDASMLQNLYSSLQLGVHRIFSDDDADLSGIAGEKGDLLVNEILQKTFIDVSEEGVEAAAATDLKNPLQQATTTEENVLEEFINVNNSFVPAAYREILKTKQENLLVSPCSALAAFALVQSGSRGQTSEEIVEVLFGGKKLETPMKDLFPILNSTDSHIFHLANKLYVKEEFAIHEDFKQTANSVFGADSEHIDFTERDEAAKTMNLWIREQTENKIENLVDSEKINDLTRAVLINAVYFKADWLEKFHSCFTVKLHFYKTADRVVDVDTMTNNSQQYFWYHECPELNAKFLELPFKNPDASMVVVLPKERQGLAILEEQIDKVFLPRKFTQQLVDVTIPKFRIDCTTDFKEILRNLGVNSMFTEEADLSGVAGVKGDLFVSEVIQKSFLDVSEDGVEAAAAVYALVPVHVCALIGDIEEFYANHPFLFYIKIKGVIIFAGRVIDPTNGSGVAYVPQLVKTKSSRRNYFSQLFSCCRP</sequence>
<dbReference type="InterPro" id="IPR023795">
    <property type="entry name" value="Serpin_CS"/>
</dbReference>
<dbReference type="Pfam" id="PF00079">
    <property type="entry name" value="Serpin"/>
    <property type="match status" value="4"/>
</dbReference>
<dbReference type="AlphaFoldDB" id="A0A8J6HTV0"/>
<dbReference type="PANTHER" id="PTHR11461">
    <property type="entry name" value="SERINE PROTEASE INHIBITOR, SERPIN"/>
    <property type="match status" value="1"/>
</dbReference>
<organism evidence="6 7">
    <name type="scientific">Tenebrio molitor</name>
    <name type="common">Yellow mealworm beetle</name>
    <dbReference type="NCBI Taxonomy" id="7067"/>
    <lineage>
        <taxon>Eukaryota</taxon>
        <taxon>Metazoa</taxon>
        <taxon>Ecdysozoa</taxon>
        <taxon>Arthropoda</taxon>
        <taxon>Hexapoda</taxon>
        <taxon>Insecta</taxon>
        <taxon>Pterygota</taxon>
        <taxon>Neoptera</taxon>
        <taxon>Endopterygota</taxon>
        <taxon>Coleoptera</taxon>
        <taxon>Polyphaga</taxon>
        <taxon>Cucujiformia</taxon>
        <taxon>Tenebrionidae</taxon>
        <taxon>Tenebrio</taxon>
    </lineage>
</organism>
<dbReference type="SMART" id="SM00093">
    <property type="entry name" value="SERPIN"/>
    <property type="match status" value="3"/>
</dbReference>
<protein>
    <recommendedName>
        <fullName evidence="5">Serpin domain-containing protein</fullName>
    </recommendedName>
</protein>
<reference evidence="6" key="2">
    <citation type="submission" date="2021-08" db="EMBL/GenBank/DDBJ databases">
        <authorList>
            <person name="Eriksson T."/>
        </authorList>
    </citation>
    <scope>NUCLEOTIDE SEQUENCE</scope>
    <source>
        <strain evidence="6">Stoneville</strain>
        <tissue evidence="6">Whole head</tissue>
    </source>
</reference>
<evidence type="ECO:0000313" key="7">
    <source>
        <dbReference type="Proteomes" id="UP000719412"/>
    </source>
</evidence>
<proteinExistence type="inferred from homology"/>
<keyword evidence="3" id="KW-0722">Serine protease inhibitor</keyword>
<accession>A0A8J6HTV0</accession>
<feature type="domain" description="Serpin" evidence="5">
    <location>
        <begin position="445"/>
        <end position="748"/>
    </location>
</feature>
<evidence type="ECO:0000256" key="4">
    <source>
        <dbReference type="RuleBase" id="RU000411"/>
    </source>
</evidence>
<evidence type="ECO:0000256" key="3">
    <source>
        <dbReference type="ARBA" id="ARBA00022900"/>
    </source>
</evidence>
<comment type="similarity">
    <text evidence="1 4">Belongs to the serpin family.</text>
</comment>
<dbReference type="Gene3D" id="2.30.39.10">
    <property type="entry name" value="Alpha-1-antitrypsin, domain 1"/>
    <property type="match status" value="4"/>
</dbReference>
<keyword evidence="7" id="KW-1185">Reference proteome</keyword>
<dbReference type="InterPro" id="IPR023796">
    <property type="entry name" value="Serpin_dom"/>
</dbReference>
<dbReference type="GO" id="GO:0004867">
    <property type="term" value="F:serine-type endopeptidase inhibitor activity"/>
    <property type="evidence" value="ECO:0007669"/>
    <property type="project" value="UniProtKB-KW"/>
</dbReference>
<dbReference type="Gene3D" id="3.30.497.10">
    <property type="entry name" value="Antithrombin, subunit I, domain 2"/>
    <property type="match status" value="3"/>
</dbReference>
<feature type="domain" description="Serpin" evidence="5">
    <location>
        <begin position="19"/>
        <end position="369"/>
    </location>
</feature>
<dbReference type="SUPFAM" id="SSF56574">
    <property type="entry name" value="Serpins"/>
    <property type="match status" value="3"/>
</dbReference>
<keyword evidence="2" id="KW-0646">Protease inhibitor</keyword>
<dbReference type="InterPro" id="IPR000215">
    <property type="entry name" value="Serpin_fam"/>
</dbReference>
<dbReference type="CDD" id="cd19955">
    <property type="entry name" value="serpin48-like_insects"/>
    <property type="match status" value="2"/>
</dbReference>
<dbReference type="Proteomes" id="UP000719412">
    <property type="component" value="Unassembled WGS sequence"/>
</dbReference>
<dbReference type="InterPro" id="IPR042185">
    <property type="entry name" value="Serpin_sf_2"/>
</dbReference>
<dbReference type="GO" id="GO:0005615">
    <property type="term" value="C:extracellular space"/>
    <property type="evidence" value="ECO:0007669"/>
    <property type="project" value="InterPro"/>
</dbReference>
<dbReference type="InterPro" id="IPR042178">
    <property type="entry name" value="Serpin_sf_1"/>
</dbReference>
<evidence type="ECO:0000256" key="2">
    <source>
        <dbReference type="ARBA" id="ARBA00022690"/>
    </source>
</evidence>
<reference evidence="6" key="1">
    <citation type="journal article" date="2020" name="J Insects Food Feed">
        <title>The yellow mealworm (Tenebrio molitor) genome: a resource for the emerging insects as food and feed industry.</title>
        <authorList>
            <person name="Eriksson T."/>
            <person name="Andere A."/>
            <person name="Kelstrup H."/>
            <person name="Emery V."/>
            <person name="Picard C."/>
        </authorList>
    </citation>
    <scope>NUCLEOTIDE SEQUENCE</scope>
    <source>
        <strain evidence="6">Stoneville</strain>
        <tissue evidence="6">Whole head</tissue>
    </source>
</reference>